<evidence type="ECO:0000313" key="1">
    <source>
        <dbReference type="EMBL" id="ABK95591.1"/>
    </source>
</evidence>
<dbReference type="AlphaFoldDB" id="A9PGT8"/>
<sequence length="41" mass="4718">MHQFSQAVPKEISTIEVNNHVCQFGCASFLRVLWWCQSCSC</sequence>
<organism evidence="1">
    <name type="scientific">Populus trichocarpa</name>
    <name type="common">Western balsam poplar</name>
    <name type="synonym">Populus balsamifera subsp. trichocarpa</name>
    <dbReference type="NCBI Taxonomy" id="3694"/>
    <lineage>
        <taxon>Eukaryota</taxon>
        <taxon>Viridiplantae</taxon>
        <taxon>Streptophyta</taxon>
        <taxon>Embryophyta</taxon>
        <taxon>Tracheophyta</taxon>
        <taxon>Spermatophyta</taxon>
        <taxon>Magnoliopsida</taxon>
        <taxon>eudicotyledons</taxon>
        <taxon>Gunneridae</taxon>
        <taxon>Pentapetalae</taxon>
        <taxon>rosids</taxon>
        <taxon>fabids</taxon>
        <taxon>Malpighiales</taxon>
        <taxon>Salicaceae</taxon>
        <taxon>Saliceae</taxon>
        <taxon>Populus</taxon>
    </lineage>
</organism>
<reference evidence="1" key="1">
    <citation type="journal article" date="2008" name="BMC Genomics">
        <title>Analysis of 4,664 high-quality sequence-finished poplar full-length cDNA clones and their utility for the discovery of genes responding to insect feeding.</title>
        <authorList>
            <person name="Ralph S.G."/>
            <person name="Chun H.J."/>
            <person name="Cooper D."/>
            <person name="Kirkpatrick R."/>
            <person name="Kolosova N."/>
            <person name="Gunter L."/>
            <person name="Tuskan G.A."/>
            <person name="Douglas C.J."/>
            <person name="Holt R.A."/>
            <person name="Jones S.J."/>
            <person name="Marra M.A."/>
            <person name="Bohlmann J."/>
        </authorList>
    </citation>
    <scope>NUCLEOTIDE SEQUENCE</scope>
    <source>
        <tissue evidence="1">Young and mature leaves</tissue>
    </source>
</reference>
<name>A9PGT8_POPTR</name>
<dbReference type="EMBL" id="EF147578">
    <property type="protein sequence ID" value="ABK95591.1"/>
    <property type="molecule type" value="mRNA"/>
</dbReference>
<proteinExistence type="evidence at transcript level"/>
<accession>A9PGT8</accession>
<protein>
    <submittedName>
        <fullName evidence="1">Uncharacterized protein</fullName>
    </submittedName>
</protein>